<feature type="compositionally biased region" description="Polar residues" evidence="2">
    <location>
        <begin position="69"/>
        <end position="78"/>
    </location>
</feature>
<evidence type="ECO:0000259" key="3">
    <source>
        <dbReference type="Pfam" id="PF04504"/>
    </source>
</evidence>
<evidence type="ECO:0000313" key="5">
    <source>
        <dbReference type="Proteomes" id="UP000327013"/>
    </source>
</evidence>
<keyword evidence="5" id="KW-1185">Reference proteome</keyword>
<organism evidence="4 5">
    <name type="scientific">Carpinus fangiana</name>
    <dbReference type="NCBI Taxonomy" id="176857"/>
    <lineage>
        <taxon>Eukaryota</taxon>
        <taxon>Viridiplantae</taxon>
        <taxon>Streptophyta</taxon>
        <taxon>Embryophyta</taxon>
        <taxon>Tracheophyta</taxon>
        <taxon>Spermatophyta</taxon>
        <taxon>Magnoliopsida</taxon>
        <taxon>eudicotyledons</taxon>
        <taxon>Gunneridae</taxon>
        <taxon>Pentapetalae</taxon>
        <taxon>rosids</taxon>
        <taxon>fabids</taxon>
        <taxon>Fagales</taxon>
        <taxon>Betulaceae</taxon>
        <taxon>Carpinus</taxon>
    </lineage>
</organism>
<feature type="compositionally biased region" description="Basic and acidic residues" evidence="2">
    <location>
        <begin position="47"/>
        <end position="61"/>
    </location>
</feature>
<evidence type="ECO:0000256" key="1">
    <source>
        <dbReference type="ARBA" id="ARBA00010820"/>
    </source>
</evidence>
<gene>
    <name evidence="4" type="ORF">FH972_008321</name>
</gene>
<feature type="region of interest" description="Disordered" evidence="2">
    <location>
        <begin position="47"/>
        <end position="123"/>
    </location>
</feature>
<accession>A0A5N6QYD1</accession>
<protein>
    <recommendedName>
        <fullName evidence="3">Glabrous enhancer-binding protein-like DBD domain-containing protein</fullName>
    </recommendedName>
</protein>
<name>A0A5N6QYD1_9ROSI</name>
<comment type="similarity">
    <text evidence="1">Belongs to the GeBP family.</text>
</comment>
<dbReference type="Pfam" id="PF04504">
    <property type="entry name" value="GeBP-like_DBD"/>
    <property type="match status" value="1"/>
</dbReference>
<dbReference type="Proteomes" id="UP000327013">
    <property type="component" value="Chromosome 3"/>
</dbReference>
<reference evidence="4 5" key="1">
    <citation type="submission" date="2019-06" db="EMBL/GenBank/DDBJ databases">
        <title>A chromosomal-level reference genome of Carpinus fangiana (Coryloideae, Betulaceae).</title>
        <authorList>
            <person name="Yang X."/>
            <person name="Wang Z."/>
            <person name="Zhang L."/>
            <person name="Hao G."/>
            <person name="Liu J."/>
            <person name="Yang Y."/>
        </authorList>
    </citation>
    <scope>NUCLEOTIDE SEQUENCE [LARGE SCALE GENOMIC DNA]</scope>
    <source>
        <strain evidence="4">Cfa_2016G</strain>
        <tissue evidence="4">Leaf</tissue>
    </source>
</reference>
<evidence type="ECO:0000313" key="4">
    <source>
        <dbReference type="EMBL" id="KAE8022529.1"/>
    </source>
</evidence>
<sequence>MLCPLFFFARLPDKEAPTSNLPPPSPMPVKRPLVFKLKLKNLNNKKKMEDKVHRRSGEGAENHNLIIDKSSSSLTQVARPSLPKLHDEEAKADISSATPAKRPPKIRSYCGGEDENPRNYEQNESFTQRVLRDVYTEIGLLNAIIDYYATNGMYPFHDHIPLHYFITDWLQVNIPEEKLIVLVKMLRKKYLSNIARKGATTVDFVDSRDQIAFNLAHKIWGGGSNEEYWKGLKLKVKGVNQFVLGSSSSSREERQVENQELLRSSISLDRCLSLAKNKWEKPMGISVGCLCLAKNKRRNGL</sequence>
<dbReference type="EMBL" id="CM017323">
    <property type="protein sequence ID" value="KAE8022529.1"/>
    <property type="molecule type" value="Genomic_DNA"/>
</dbReference>
<feature type="domain" description="Glabrous enhancer-binding protein-like DBD" evidence="3">
    <location>
        <begin position="137"/>
        <end position="221"/>
    </location>
</feature>
<dbReference type="AlphaFoldDB" id="A0A5N6QYD1"/>
<evidence type="ECO:0000256" key="2">
    <source>
        <dbReference type="SAM" id="MobiDB-lite"/>
    </source>
</evidence>
<dbReference type="InterPro" id="IPR053932">
    <property type="entry name" value="GeBP-like_DBD"/>
</dbReference>
<dbReference type="OrthoDB" id="1736498at2759"/>
<proteinExistence type="inferred from homology"/>